<sequence>MTLGGYNDVLTICTLVFEPGQNRGVGVGENGDVENIQVDLSVIVGRKLRDGEKLTLLQGRHEGRQVDKTTGTQVDRGSCAFDRGIPGGMQELFVGFGQASGSGGSLFGREQSDQRVGRQVIGERNHRVDQSRRERLHALNRNTFGNFGEHRRQVRKLVLHLSRTVRHARRDDEFARGVNVDALNVLRTSLAN</sequence>
<reference evidence="1" key="1">
    <citation type="submission" date="2020-05" db="EMBL/GenBank/DDBJ databases">
        <authorList>
            <person name="Chiriac C."/>
            <person name="Salcher M."/>
            <person name="Ghai R."/>
            <person name="Kavagutti S V."/>
        </authorList>
    </citation>
    <scope>NUCLEOTIDE SEQUENCE</scope>
</reference>
<accession>A0A6J6HAX0</accession>
<dbReference type="AlphaFoldDB" id="A0A6J6HAX0"/>
<proteinExistence type="predicted"/>
<dbReference type="EMBL" id="CAEZUW010000047">
    <property type="protein sequence ID" value="CAB4610751.1"/>
    <property type="molecule type" value="Genomic_DNA"/>
</dbReference>
<organism evidence="1">
    <name type="scientific">freshwater metagenome</name>
    <dbReference type="NCBI Taxonomy" id="449393"/>
    <lineage>
        <taxon>unclassified sequences</taxon>
        <taxon>metagenomes</taxon>
        <taxon>ecological metagenomes</taxon>
    </lineage>
</organism>
<gene>
    <name evidence="1" type="ORF">UFOPK1855_00402</name>
</gene>
<evidence type="ECO:0000313" key="1">
    <source>
        <dbReference type="EMBL" id="CAB4610751.1"/>
    </source>
</evidence>
<name>A0A6J6HAX0_9ZZZZ</name>
<protein>
    <submittedName>
        <fullName evidence="1">Unannotated protein</fullName>
    </submittedName>
</protein>